<evidence type="ECO:0000313" key="2">
    <source>
        <dbReference type="Proteomes" id="UP001625389"/>
    </source>
</evidence>
<organism evidence="1 2">
    <name type="scientific">Loigolactobacillus zhaoyuanensis</name>
    <dbReference type="NCBI Taxonomy" id="2486017"/>
    <lineage>
        <taxon>Bacteria</taxon>
        <taxon>Bacillati</taxon>
        <taxon>Bacillota</taxon>
        <taxon>Bacilli</taxon>
        <taxon>Lactobacillales</taxon>
        <taxon>Lactobacillaceae</taxon>
        <taxon>Loigolactobacillus</taxon>
    </lineage>
</organism>
<evidence type="ECO:0000313" key="1">
    <source>
        <dbReference type="EMBL" id="MFL2028244.1"/>
    </source>
</evidence>
<proteinExistence type="predicted"/>
<name>A0ABW8U8Q1_9LACO</name>
<comment type="caution">
    <text evidence="1">The sequence shown here is derived from an EMBL/GenBank/DDBJ whole genome shotgun (WGS) entry which is preliminary data.</text>
</comment>
<gene>
    <name evidence="1" type="ORF">ACEN34_01295</name>
</gene>
<protein>
    <submittedName>
        <fullName evidence="1">Uncharacterized protein</fullName>
    </submittedName>
</protein>
<dbReference type="Proteomes" id="UP001625389">
    <property type="component" value="Unassembled WGS sequence"/>
</dbReference>
<dbReference type="EMBL" id="JBGQPK010000002">
    <property type="protein sequence ID" value="MFL2028244.1"/>
    <property type="molecule type" value="Genomic_DNA"/>
</dbReference>
<reference evidence="1 2" key="1">
    <citation type="submission" date="2024-08" db="EMBL/GenBank/DDBJ databases">
        <authorList>
            <person name="Arias E."/>
        </authorList>
    </citation>
    <scope>NUCLEOTIDE SEQUENCE [LARGE SCALE GENOMIC DNA]</scope>
    <source>
        <strain evidence="1 2">FAM 25317</strain>
    </source>
</reference>
<keyword evidence="2" id="KW-1185">Reference proteome</keyword>
<sequence length="51" mass="5788">MKIIRVEEHYEPARTAQAMQQLAGKAVAPNLSKDMLNYMHTSLPTLNKFSI</sequence>
<accession>A0ABW8U8Q1</accession>
<dbReference type="RefSeq" id="WP_164507638.1">
    <property type="nucleotide sequence ID" value="NZ_JBGQPK010000002.1"/>
</dbReference>